<proteinExistence type="predicted"/>
<organism evidence="1 2">
    <name type="scientific">Gordonia phage Jumbo</name>
    <dbReference type="NCBI Taxonomy" id="1887650"/>
    <lineage>
        <taxon>Viruses</taxon>
        <taxon>Duplodnaviria</taxon>
        <taxon>Heunggongvirae</taxon>
        <taxon>Uroviricota</taxon>
        <taxon>Caudoviricetes</taxon>
        <taxon>Gorjumvirus</taxon>
        <taxon>Gorjumvirus jumbo</taxon>
    </lineage>
</organism>
<evidence type="ECO:0000313" key="1">
    <source>
        <dbReference type="EMBL" id="AOE44540.1"/>
    </source>
</evidence>
<evidence type="ECO:0000313" key="2">
    <source>
        <dbReference type="Proteomes" id="UP000203357"/>
    </source>
</evidence>
<gene>
    <name evidence="1" type="primary">29</name>
    <name evidence="1" type="ORF">SEA_JUMBO_29</name>
</gene>
<accession>A0A1B3B0I3</accession>
<sequence>MQYKQFIPDELMETSLIEATEMAVVENLRASLAADDDPANDDHEIQLDRARGKDALGRNGIWFVGTVDAEPEPYPEVPREEFEVAGAVKAHDDGFELPTDYEADDPYLLDHLYGKGLR</sequence>
<name>A0A1B3B0I3_9CAUD</name>
<dbReference type="KEGG" id="vg:29067922"/>
<protein>
    <submittedName>
        <fullName evidence="1">Uncharacterized protein</fullName>
    </submittedName>
</protein>
<dbReference type="GeneID" id="29067922"/>
<dbReference type="RefSeq" id="YP_009290994.1">
    <property type="nucleotide sequence ID" value="NC_031109.1"/>
</dbReference>
<dbReference type="EMBL" id="KX557281">
    <property type="protein sequence ID" value="AOE44540.1"/>
    <property type="molecule type" value="Genomic_DNA"/>
</dbReference>
<reference evidence="2" key="1">
    <citation type="submission" date="2016-07" db="EMBL/GenBank/DDBJ databases">
        <authorList>
            <person name="Florea S."/>
            <person name="Webb J.S."/>
            <person name="Jaromczyk J."/>
            <person name="Schardl C.L."/>
        </authorList>
    </citation>
    <scope>NUCLEOTIDE SEQUENCE [LARGE SCALE GENOMIC DNA]</scope>
</reference>
<dbReference type="OrthoDB" id="28436at10239"/>
<keyword evidence="2" id="KW-1185">Reference proteome</keyword>
<dbReference type="Proteomes" id="UP000203357">
    <property type="component" value="Segment"/>
</dbReference>